<dbReference type="GO" id="GO:0016491">
    <property type="term" value="F:oxidoreductase activity"/>
    <property type="evidence" value="ECO:0007669"/>
    <property type="project" value="UniProtKB-KW"/>
</dbReference>
<dbReference type="SUPFAM" id="SSF51735">
    <property type="entry name" value="NAD(P)-binding Rossmann-fold domains"/>
    <property type="match status" value="1"/>
</dbReference>
<name>A0A239NUZ3_9ACTN</name>
<dbReference type="PANTHER" id="PTHR43669:SF3">
    <property type="entry name" value="ALCOHOL DEHYDROGENASE, PUTATIVE (AFU_ORTHOLOGUE AFUA_3G03445)-RELATED"/>
    <property type="match status" value="1"/>
</dbReference>
<dbReference type="Pfam" id="PF00106">
    <property type="entry name" value="adh_short"/>
    <property type="match status" value="1"/>
</dbReference>
<comment type="similarity">
    <text evidence="1">Belongs to the short-chain dehydrogenases/reductases (SDR) family.</text>
</comment>
<accession>A0A239NUZ3</accession>
<dbReference type="InterPro" id="IPR036291">
    <property type="entry name" value="NAD(P)-bd_dom_sf"/>
</dbReference>
<sequence>MDLRLSEKRPLVTGASGGLGAEIAAVLAGEGAVVLVHGRDEERTARTAAKVGGVAVIGDLTTDAGAAAVADQAGEVDILVNNAGATTRPQAGRTRQRTRGPRCTTSTCSARCA</sequence>
<keyword evidence="2" id="KW-0560">Oxidoreductase</keyword>
<dbReference type="CDD" id="cd05233">
    <property type="entry name" value="SDR_c"/>
    <property type="match status" value="1"/>
</dbReference>
<reference evidence="4 5" key="1">
    <citation type="submission" date="2017-06" db="EMBL/GenBank/DDBJ databases">
        <authorList>
            <person name="Kim H.J."/>
            <person name="Triplett B.A."/>
        </authorList>
    </citation>
    <scope>NUCLEOTIDE SEQUENCE [LARGE SCALE GENOMIC DNA]</scope>
    <source>
        <strain evidence="4 5">CGMCC 4.5593</strain>
    </source>
</reference>
<evidence type="ECO:0000256" key="1">
    <source>
        <dbReference type="ARBA" id="ARBA00006484"/>
    </source>
</evidence>
<protein>
    <submittedName>
        <fullName evidence="4">Short chain dehydrogenase</fullName>
    </submittedName>
</protein>
<dbReference type="EMBL" id="FZPH01000011">
    <property type="protein sequence ID" value="SNT58741.1"/>
    <property type="molecule type" value="Genomic_DNA"/>
</dbReference>
<evidence type="ECO:0000256" key="2">
    <source>
        <dbReference type="ARBA" id="ARBA00023002"/>
    </source>
</evidence>
<dbReference type="AlphaFoldDB" id="A0A239NUZ3"/>
<keyword evidence="5" id="KW-1185">Reference proteome</keyword>
<proteinExistence type="inferred from homology"/>
<dbReference type="InterPro" id="IPR002347">
    <property type="entry name" value="SDR_fam"/>
</dbReference>
<organism evidence="4 5">
    <name type="scientific">Asanoa hainanensis</name>
    <dbReference type="NCBI Taxonomy" id="560556"/>
    <lineage>
        <taxon>Bacteria</taxon>
        <taxon>Bacillati</taxon>
        <taxon>Actinomycetota</taxon>
        <taxon>Actinomycetes</taxon>
        <taxon>Micromonosporales</taxon>
        <taxon>Micromonosporaceae</taxon>
        <taxon>Asanoa</taxon>
    </lineage>
</organism>
<dbReference type="Gene3D" id="3.40.50.720">
    <property type="entry name" value="NAD(P)-binding Rossmann-like Domain"/>
    <property type="match status" value="1"/>
</dbReference>
<gene>
    <name evidence="4" type="ORF">SAMN05421812_11157</name>
</gene>
<feature type="region of interest" description="Disordered" evidence="3">
    <location>
        <begin position="87"/>
        <end position="108"/>
    </location>
</feature>
<dbReference type="PRINTS" id="PR00081">
    <property type="entry name" value="GDHRDH"/>
</dbReference>
<evidence type="ECO:0000313" key="4">
    <source>
        <dbReference type="EMBL" id="SNT58741.1"/>
    </source>
</evidence>
<dbReference type="Proteomes" id="UP000198362">
    <property type="component" value="Unassembled WGS sequence"/>
</dbReference>
<evidence type="ECO:0000256" key="3">
    <source>
        <dbReference type="SAM" id="MobiDB-lite"/>
    </source>
</evidence>
<dbReference type="PANTHER" id="PTHR43669">
    <property type="entry name" value="5-KETO-D-GLUCONATE 5-REDUCTASE"/>
    <property type="match status" value="1"/>
</dbReference>
<evidence type="ECO:0000313" key="5">
    <source>
        <dbReference type="Proteomes" id="UP000198362"/>
    </source>
</evidence>